<protein>
    <submittedName>
        <fullName evidence="2">Uncharacterized protein</fullName>
    </submittedName>
</protein>
<feature type="transmembrane region" description="Helical" evidence="1">
    <location>
        <begin position="39"/>
        <end position="61"/>
    </location>
</feature>
<organism evidence="2 3">
    <name type="scientific">Penicillium subrubescens</name>
    <dbReference type="NCBI Taxonomy" id="1316194"/>
    <lineage>
        <taxon>Eukaryota</taxon>
        <taxon>Fungi</taxon>
        <taxon>Dikarya</taxon>
        <taxon>Ascomycota</taxon>
        <taxon>Pezizomycotina</taxon>
        <taxon>Eurotiomycetes</taxon>
        <taxon>Eurotiomycetidae</taxon>
        <taxon>Eurotiales</taxon>
        <taxon>Aspergillaceae</taxon>
        <taxon>Penicillium</taxon>
    </lineage>
</organism>
<keyword evidence="3" id="KW-1185">Reference proteome</keyword>
<accession>A0A1Q5UMG3</accession>
<dbReference type="Proteomes" id="UP000186955">
    <property type="component" value="Unassembled WGS sequence"/>
</dbReference>
<comment type="caution">
    <text evidence="2">The sequence shown here is derived from an EMBL/GenBank/DDBJ whole genome shotgun (WGS) entry which is preliminary data.</text>
</comment>
<keyword evidence="1" id="KW-0812">Transmembrane</keyword>
<evidence type="ECO:0000256" key="1">
    <source>
        <dbReference type="SAM" id="Phobius"/>
    </source>
</evidence>
<evidence type="ECO:0000313" key="2">
    <source>
        <dbReference type="EMBL" id="OKP13651.1"/>
    </source>
</evidence>
<gene>
    <name evidence="2" type="ORF">PENSUB_842</name>
</gene>
<evidence type="ECO:0000313" key="3">
    <source>
        <dbReference type="Proteomes" id="UP000186955"/>
    </source>
</evidence>
<reference evidence="2 3" key="1">
    <citation type="submission" date="2016-10" db="EMBL/GenBank/DDBJ databases">
        <title>Genome sequence of the ascomycete fungus Penicillium subrubescens.</title>
        <authorList>
            <person name="De Vries R.P."/>
            <person name="Peng M."/>
            <person name="Dilokpimol A."/>
            <person name="Hilden K."/>
            <person name="Makela M.R."/>
            <person name="Grigoriev I."/>
            <person name="Riley R."/>
            <person name="Granchi Z."/>
        </authorList>
    </citation>
    <scope>NUCLEOTIDE SEQUENCE [LARGE SCALE GENOMIC DNA]</scope>
    <source>
        <strain evidence="2 3">CBS 132785</strain>
    </source>
</reference>
<dbReference type="EMBL" id="MNBE01000128">
    <property type="protein sequence ID" value="OKP13651.1"/>
    <property type="molecule type" value="Genomic_DNA"/>
</dbReference>
<keyword evidence="1" id="KW-0472">Membrane</keyword>
<proteinExistence type="predicted"/>
<keyword evidence="1" id="KW-1133">Transmembrane helix</keyword>
<dbReference type="STRING" id="1316194.A0A1Q5UMG3"/>
<name>A0A1Q5UMG3_9EURO</name>
<sequence length="107" mass="12054">MSLIITNTGGSTKRSVGSGMPFVTYCTSEAPRYTPGTRAMLVACCIEISLLLAFAAHAAMLNKIKDKILREQRLSLEEAIHQFVEEAPVDQTVKEDIFFRYSYWFDI</sequence>
<dbReference type="AlphaFoldDB" id="A0A1Q5UMG3"/>